<organism evidence="2 3">
    <name type="scientific">Paraburkholderia sprentiae WSM5005</name>
    <dbReference type="NCBI Taxonomy" id="754502"/>
    <lineage>
        <taxon>Bacteria</taxon>
        <taxon>Pseudomonadati</taxon>
        <taxon>Pseudomonadota</taxon>
        <taxon>Betaproteobacteria</taxon>
        <taxon>Burkholderiales</taxon>
        <taxon>Burkholderiaceae</taxon>
        <taxon>Paraburkholderia</taxon>
    </lineage>
</organism>
<name>A0A1I9YQM5_9BURK</name>
<reference evidence="2" key="1">
    <citation type="submission" date="2016-09" db="EMBL/GenBank/DDBJ databases">
        <title>The Complete Genome of Burkholderia sprentiae wsm5005.</title>
        <authorList>
            <person name="De Meyer S."/>
            <person name="Wang P."/>
            <person name="Terpolilli J."/>
        </authorList>
    </citation>
    <scope>NUCLEOTIDE SEQUENCE [LARGE SCALE GENOMIC DNA]</scope>
    <source>
        <strain evidence="2">WSM5005</strain>
    </source>
</reference>
<evidence type="ECO:0000256" key="1">
    <source>
        <dbReference type="SAM" id="MobiDB-lite"/>
    </source>
</evidence>
<keyword evidence="3" id="KW-1185">Reference proteome</keyword>
<dbReference type="AlphaFoldDB" id="A0A1I9YQM5"/>
<evidence type="ECO:0000313" key="3">
    <source>
        <dbReference type="Proteomes" id="UP000179860"/>
    </source>
</evidence>
<feature type="compositionally biased region" description="Low complexity" evidence="1">
    <location>
        <begin position="64"/>
        <end position="77"/>
    </location>
</feature>
<sequence length="141" mass="15050">MKKNATTRNAAPTLDEVLKAIAEATNSSEMTAVGELATKLRTDQEKDIARTAYSDKLNAERAAAHAQAAQDDPAGAGSKDGGGGEVAAMTFAQVMDALEKAETPDALDVAAALIRTVQDEGQREELEEFFVAKRHRMESEQ</sequence>
<dbReference type="KEGG" id="pspw:BJG93_24445"/>
<dbReference type="EMBL" id="CP017562">
    <property type="protein sequence ID" value="APA88502.2"/>
    <property type="molecule type" value="Genomic_DNA"/>
</dbReference>
<feature type="region of interest" description="Disordered" evidence="1">
    <location>
        <begin position="59"/>
        <end position="83"/>
    </location>
</feature>
<reference evidence="2" key="2">
    <citation type="submission" date="2021-06" db="EMBL/GenBank/DDBJ databases">
        <authorList>
            <person name="Rogers T.H."/>
            <person name="Ramsay J.P."/>
            <person name="Wang P."/>
            <person name="Terpolilli J."/>
        </authorList>
    </citation>
    <scope>NUCLEOTIDE SEQUENCE</scope>
    <source>
        <strain evidence="2">WSM5005</strain>
    </source>
</reference>
<evidence type="ECO:0000313" key="2">
    <source>
        <dbReference type="EMBL" id="APA88502.2"/>
    </source>
</evidence>
<dbReference type="OrthoDB" id="6154571at2"/>
<dbReference type="STRING" id="754502.BJG93_24445"/>
<proteinExistence type="predicted"/>
<dbReference type="Proteomes" id="UP000179860">
    <property type="component" value="Chromosome 2"/>
</dbReference>
<protein>
    <submittedName>
        <fullName evidence="2">Uncharacterized protein</fullName>
    </submittedName>
</protein>
<gene>
    <name evidence="2" type="ORF">BJG93_24445</name>
</gene>
<dbReference type="RefSeq" id="WP_154671754.1">
    <property type="nucleotide sequence ID" value="NZ_CP017562.2"/>
</dbReference>
<accession>A0A1I9YQM5</accession>